<sequence>MEETKNISVKSVAIKYGLISGLVGVIFFLVIDFAGLSGNQSVSWIGILFTAVIMYFAQKEFIKEGDGYMNYGEGLGLGTLMSLVSAVISSIFTYIYVSFINPQFIENIRQAQVIAMEEEGMSDAQIEQAMKISENFTGPTGLLIFGLIGGVFVGFLISLIISAITKKSRPEFE</sequence>
<dbReference type="EMBL" id="JBIPKE010000020">
    <property type="protein sequence ID" value="MFH6986097.1"/>
    <property type="molecule type" value="Genomic_DNA"/>
</dbReference>
<protein>
    <submittedName>
        <fullName evidence="2">DUF4199 domain-containing protein</fullName>
    </submittedName>
</protein>
<dbReference type="Pfam" id="PF13858">
    <property type="entry name" value="DUF4199"/>
    <property type="match status" value="1"/>
</dbReference>
<feature type="transmembrane region" description="Helical" evidence="1">
    <location>
        <begin position="77"/>
        <end position="97"/>
    </location>
</feature>
<name>A0ABW7NF58_9BACT</name>
<feature type="transmembrane region" description="Helical" evidence="1">
    <location>
        <begin position="41"/>
        <end position="57"/>
    </location>
</feature>
<accession>A0ABW7NF58</accession>
<feature type="transmembrane region" description="Helical" evidence="1">
    <location>
        <begin position="12"/>
        <end position="35"/>
    </location>
</feature>
<evidence type="ECO:0000256" key="1">
    <source>
        <dbReference type="SAM" id="Phobius"/>
    </source>
</evidence>
<dbReference type="Proteomes" id="UP001610063">
    <property type="component" value="Unassembled WGS sequence"/>
</dbReference>
<keyword evidence="1" id="KW-1133">Transmembrane helix</keyword>
<dbReference type="InterPro" id="IPR025250">
    <property type="entry name" value="DUF4199"/>
</dbReference>
<evidence type="ECO:0000313" key="3">
    <source>
        <dbReference type="Proteomes" id="UP001610063"/>
    </source>
</evidence>
<feature type="transmembrane region" description="Helical" evidence="1">
    <location>
        <begin position="142"/>
        <end position="164"/>
    </location>
</feature>
<organism evidence="2 3">
    <name type="scientific">Marinoscillum luteum</name>
    <dbReference type="NCBI Taxonomy" id="861051"/>
    <lineage>
        <taxon>Bacteria</taxon>
        <taxon>Pseudomonadati</taxon>
        <taxon>Bacteroidota</taxon>
        <taxon>Cytophagia</taxon>
        <taxon>Cytophagales</taxon>
        <taxon>Reichenbachiellaceae</taxon>
        <taxon>Marinoscillum</taxon>
    </lineage>
</organism>
<gene>
    <name evidence="2" type="ORF">ACHKAR_21770</name>
</gene>
<comment type="caution">
    <text evidence="2">The sequence shown here is derived from an EMBL/GenBank/DDBJ whole genome shotgun (WGS) entry which is preliminary data.</text>
</comment>
<evidence type="ECO:0000313" key="2">
    <source>
        <dbReference type="EMBL" id="MFH6986097.1"/>
    </source>
</evidence>
<keyword evidence="1" id="KW-0812">Transmembrane</keyword>
<reference evidence="2 3" key="1">
    <citation type="journal article" date="2013" name="Int. J. Syst. Evol. Microbiol.">
        <title>Marinoscillum luteum sp. nov., isolated from marine sediment.</title>
        <authorList>
            <person name="Cha I.T."/>
            <person name="Park S.J."/>
            <person name="Kim S.J."/>
            <person name="Kim J.G."/>
            <person name="Jung M.Y."/>
            <person name="Shin K.S."/>
            <person name="Kwon K.K."/>
            <person name="Yang S.H."/>
            <person name="Seo Y.S."/>
            <person name="Rhee S.K."/>
        </authorList>
    </citation>
    <scope>NUCLEOTIDE SEQUENCE [LARGE SCALE GENOMIC DNA]</scope>
    <source>
        <strain evidence="2 3">KCTC 23939</strain>
    </source>
</reference>
<dbReference type="RefSeq" id="WP_159582243.1">
    <property type="nucleotide sequence ID" value="NZ_JBIPKE010000020.1"/>
</dbReference>
<keyword evidence="1" id="KW-0472">Membrane</keyword>
<proteinExistence type="predicted"/>
<keyword evidence="3" id="KW-1185">Reference proteome</keyword>